<dbReference type="GO" id="GO:0016887">
    <property type="term" value="F:ATP hydrolysis activity"/>
    <property type="evidence" value="ECO:0007669"/>
    <property type="project" value="InterPro"/>
</dbReference>
<dbReference type="InterPro" id="IPR017871">
    <property type="entry name" value="ABC_transporter-like_CS"/>
</dbReference>
<keyword evidence="6" id="KW-1185">Reference proteome</keyword>
<evidence type="ECO:0000313" key="5">
    <source>
        <dbReference type="EMBL" id="KNY28783.1"/>
    </source>
</evidence>
<keyword evidence="3" id="KW-0067">ATP-binding</keyword>
<dbReference type="AlphaFoldDB" id="A0A0L6JSK5"/>
<reference evidence="6" key="1">
    <citation type="submission" date="2015-07" db="EMBL/GenBank/DDBJ databases">
        <title>Near-Complete Genome Sequence of the Cellulolytic Bacterium Bacteroides (Pseudobacteroides) cellulosolvens ATCC 35603.</title>
        <authorList>
            <person name="Dassa B."/>
            <person name="Utturkar S.M."/>
            <person name="Klingeman D.M."/>
            <person name="Hurt R.A."/>
            <person name="Keller M."/>
            <person name="Xu J."/>
            <person name="Reddy Y.H.K."/>
            <person name="Borovok I."/>
            <person name="Grinberg I.R."/>
            <person name="Lamed R."/>
            <person name="Zhivin O."/>
            <person name="Bayer E.A."/>
            <person name="Brown S.D."/>
        </authorList>
    </citation>
    <scope>NUCLEOTIDE SEQUENCE [LARGE SCALE GENOMIC DNA]</scope>
    <source>
        <strain evidence="6">DSM 2933</strain>
    </source>
</reference>
<evidence type="ECO:0000259" key="4">
    <source>
        <dbReference type="PROSITE" id="PS50893"/>
    </source>
</evidence>
<accession>A0A0L6JSK5</accession>
<dbReference type="Gene3D" id="3.40.50.300">
    <property type="entry name" value="P-loop containing nucleotide triphosphate hydrolases"/>
    <property type="match status" value="1"/>
</dbReference>
<name>A0A0L6JSK5_9FIRM</name>
<dbReference type="InterPro" id="IPR050166">
    <property type="entry name" value="ABC_transporter_ATP-bind"/>
</dbReference>
<dbReference type="Pfam" id="PF00005">
    <property type="entry name" value="ABC_tran"/>
    <property type="match status" value="1"/>
</dbReference>
<dbReference type="GO" id="GO:0005524">
    <property type="term" value="F:ATP binding"/>
    <property type="evidence" value="ECO:0007669"/>
    <property type="project" value="UniProtKB-KW"/>
</dbReference>
<dbReference type="SMART" id="SM00382">
    <property type="entry name" value="AAA"/>
    <property type="match status" value="1"/>
</dbReference>
<evidence type="ECO:0000256" key="2">
    <source>
        <dbReference type="ARBA" id="ARBA00022741"/>
    </source>
</evidence>
<dbReference type="EMBL" id="LGTC01000001">
    <property type="protein sequence ID" value="KNY28783.1"/>
    <property type="molecule type" value="Genomic_DNA"/>
</dbReference>
<feature type="domain" description="ABC transporter" evidence="4">
    <location>
        <begin position="8"/>
        <end position="239"/>
    </location>
</feature>
<keyword evidence="1" id="KW-0813">Transport</keyword>
<protein>
    <submittedName>
        <fullName evidence="5">Taurine-transporting ATPase</fullName>
        <ecNumber evidence="5">3.6.3.36</ecNumber>
    </submittedName>
</protein>
<dbReference type="PATRIC" id="fig|398512.5.peg.4242"/>
<keyword evidence="2" id="KW-0547">Nucleotide-binding</keyword>
<dbReference type="PANTHER" id="PTHR42788:SF2">
    <property type="entry name" value="ABC TRANSPORTER ATP-BINDING PROTEIN"/>
    <property type="match status" value="1"/>
</dbReference>
<evidence type="ECO:0000256" key="1">
    <source>
        <dbReference type="ARBA" id="ARBA00022448"/>
    </source>
</evidence>
<dbReference type="EC" id="3.6.3.36" evidence="5"/>
<dbReference type="InterPro" id="IPR003593">
    <property type="entry name" value="AAA+_ATPase"/>
</dbReference>
<comment type="caution">
    <text evidence="5">The sequence shown here is derived from an EMBL/GenBank/DDBJ whole genome shotgun (WGS) entry which is preliminary data.</text>
</comment>
<proteinExistence type="predicted"/>
<dbReference type="PANTHER" id="PTHR42788">
    <property type="entry name" value="TAURINE IMPORT ATP-BINDING PROTEIN-RELATED"/>
    <property type="match status" value="1"/>
</dbReference>
<dbReference type="SUPFAM" id="SSF52540">
    <property type="entry name" value="P-loop containing nucleoside triphosphate hydrolases"/>
    <property type="match status" value="1"/>
</dbReference>
<dbReference type="Proteomes" id="UP000036923">
    <property type="component" value="Unassembled WGS sequence"/>
</dbReference>
<keyword evidence="5" id="KW-0378">Hydrolase</keyword>
<evidence type="ECO:0000256" key="3">
    <source>
        <dbReference type="ARBA" id="ARBA00022840"/>
    </source>
</evidence>
<organism evidence="5 6">
    <name type="scientific">Pseudobacteroides cellulosolvens ATCC 35603 = DSM 2933</name>
    <dbReference type="NCBI Taxonomy" id="398512"/>
    <lineage>
        <taxon>Bacteria</taxon>
        <taxon>Bacillati</taxon>
        <taxon>Bacillota</taxon>
        <taxon>Clostridia</taxon>
        <taxon>Eubacteriales</taxon>
        <taxon>Oscillospiraceae</taxon>
        <taxon>Pseudobacteroides</taxon>
    </lineage>
</organism>
<evidence type="ECO:0000313" key="6">
    <source>
        <dbReference type="Proteomes" id="UP000036923"/>
    </source>
</evidence>
<gene>
    <name evidence="5" type="ORF">Bccel_4057</name>
</gene>
<sequence>MLKMNTKIEIKNLKKIFIRNKETLEVLRDINLVLCENEFVSLIGPSGCGKSTILRILAGLEEDFSGDILINGKTTSNSSSQFCYMPQKDLLMPWRTVYKNIILPLEINGKLNSAESLGVRNLIKEFGLEGFENFYPSEISGGMRQRAGLLRTFLMKNDIMLLDEPFGALDEITRMNMQEWLLKVLSEHKKSVLFITHDIEEAIFLSDRVYVLSDRPASTIKTVDIEFPRPRTREMLLSNEFLKYKDIILKSLF</sequence>
<dbReference type="PROSITE" id="PS50893">
    <property type="entry name" value="ABC_TRANSPORTER_2"/>
    <property type="match status" value="1"/>
</dbReference>
<dbReference type="STRING" id="398512.Bccel_4057"/>
<dbReference type="InterPro" id="IPR003439">
    <property type="entry name" value="ABC_transporter-like_ATP-bd"/>
</dbReference>
<dbReference type="InterPro" id="IPR027417">
    <property type="entry name" value="P-loop_NTPase"/>
</dbReference>
<dbReference type="eggNOG" id="COG1116">
    <property type="taxonomic scope" value="Bacteria"/>
</dbReference>
<dbReference type="PROSITE" id="PS00211">
    <property type="entry name" value="ABC_TRANSPORTER_1"/>
    <property type="match status" value="1"/>
</dbReference>
<dbReference type="CDD" id="cd03293">
    <property type="entry name" value="ABC_NrtD_SsuB_transporters"/>
    <property type="match status" value="1"/>
</dbReference>